<dbReference type="Pfam" id="PF13440">
    <property type="entry name" value="Polysacc_synt_3"/>
    <property type="match status" value="1"/>
</dbReference>
<feature type="transmembrane region" description="Helical" evidence="7">
    <location>
        <begin position="328"/>
        <end position="351"/>
    </location>
</feature>
<protein>
    <submittedName>
        <fullName evidence="8">Colanic acid exporter</fullName>
    </submittedName>
</protein>
<keyword evidence="3" id="KW-1003">Cell membrane</keyword>
<dbReference type="InterPro" id="IPR050833">
    <property type="entry name" value="Poly_Biosynth_Transport"/>
</dbReference>
<comment type="similarity">
    <text evidence="2">Belongs to the polysaccharide synthase family.</text>
</comment>
<dbReference type="CDD" id="cd13127">
    <property type="entry name" value="MATE_tuaB_like"/>
    <property type="match status" value="1"/>
</dbReference>
<evidence type="ECO:0000256" key="2">
    <source>
        <dbReference type="ARBA" id="ARBA00007430"/>
    </source>
</evidence>
<feature type="transmembrane region" description="Helical" evidence="7">
    <location>
        <begin position="88"/>
        <end position="109"/>
    </location>
</feature>
<evidence type="ECO:0000256" key="4">
    <source>
        <dbReference type="ARBA" id="ARBA00022692"/>
    </source>
</evidence>
<gene>
    <name evidence="8" type="ORF">D9V34_02335</name>
</gene>
<keyword evidence="5 7" id="KW-1133">Transmembrane helix</keyword>
<evidence type="ECO:0000256" key="1">
    <source>
        <dbReference type="ARBA" id="ARBA00004651"/>
    </source>
</evidence>
<organism evidence="8 9">
    <name type="scientific">Mycetocola lacteus</name>
    <dbReference type="NCBI Taxonomy" id="76637"/>
    <lineage>
        <taxon>Bacteria</taxon>
        <taxon>Bacillati</taxon>
        <taxon>Actinomycetota</taxon>
        <taxon>Actinomycetes</taxon>
        <taxon>Micrococcales</taxon>
        <taxon>Microbacteriaceae</taxon>
        <taxon>Mycetocola</taxon>
    </lineage>
</organism>
<comment type="caution">
    <text evidence="8">The sequence shown here is derived from an EMBL/GenBank/DDBJ whole genome shotgun (WGS) entry which is preliminary data.</text>
</comment>
<evidence type="ECO:0000313" key="8">
    <source>
        <dbReference type="EMBL" id="RLP83675.1"/>
    </source>
</evidence>
<dbReference type="RefSeq" id="WP_121687343.1">
    <property type="nucleotide sequence ID" value="NZ_RCUY01000002.1"/>
</dbReference>
<accession>A0A3L7AUI0</accession>
<name>A0A3L7AUI0_9MICO</name>
<feature type="transmembrane region" description="Helical" evidence="7">
    <location>
        <begin position="451"/>
        <end position="474"/>
    </location>
</feature>
<keyword evidence="9" id="KW-1185">Reference proteome</keyword>
<dbReference type="Proteomes" id="UP000269438">
    <property type="component" value="Unassembled WGS sequence"/>
</dbReference>
<proteinExistence type="inferred from homology"/>
<feature type="transmembrane region" description="Helical" evidence="7">
    <location>
        <begin position="363"/>
        <end position="383"/>
    </location>
</feature>
<dbReference type="PANTHER" id="PTHR30250">
    <property type="entry name" value="PST FAMILY PREDICTED COLANIC ACID TRANSPORTER"/>
    <property type="match status" value="1"/>
</dbReference>
<feature type="transmembrane region" description="Helical" evidence="7">
    <location>
        <begin position="48"/>
        <end position="67"/>
    </location>
</feature>
<evidence type="ECO:0000313" key="9">
    <source>
        <dbReference type="Proteomes" id="UP000269438"/>
    </source>
</evidence>
<dbReference type="NCBIfam" id="NF007773">
    <property type="entry name" value="PRK10459.1"/>
    <property type="match status" value="1"/>
</dbReference>
<keyword evidence="4 7" id="KW-0812">Transmembrane</keyword>
<feature type="transmembrane region" description="Helical" evidence="7">
    <location>
        <begin position="421"/>
        <end position="445"/>
    </location>
</feature>
<dbReference type="EMBL" id="RCUY01000002">
    <property type="protein sequence ID" value="RLP83675.1"/>
    <property type="molecule type" value="Genomic_DNA"/>
</dbReference>
<comment type="subcellular location">
    <subcellularLocation>
        <location evidence="1">Cell membrane</location>
        <topology evidence="1">Multi-pass membrane protein</topology>
    </subcellularLocation>
</comment>
<feature type="transmembrane region" description="Helical" evidence="7">
    <location>
        <begin position="389"/>
        <end position="409"/>
    </location>
</feature>
<evidence type="ECO:0000256" key="7">
    <source>
        <dbReference type="SAM" id="Phobius"/>
    </source>
</evidence>
<dbReference type="GO" id="GO:0005886">
    <property type="term" value="C:plasma membrane"/>
    <property type="evidence" value="ECO:0007669"/>
    <property type="project" value="UniProtKB-SubCell"/>
</dbReference>
<sequence>MNAAVADTGHGAKAFGGAVWLGASTGLNSLLQFAQIVILARLLTGTEVGVVAILVIVVSVIDMFTDLGMSNALIQKKNITQSDVSSVYWFNVGVGFLLAVSAFFAAAPLAALYNEPALEGAIRWISLVFLISPHGQVFRGLLEREHRFRPVGVSEAASGITGVILTIVGALLGWGVFSYVLGRVANAAVRTGLLQLFARSAHHRITFAFHPRRAFSLLRFGAIQTVDALVSFVHNSVGTLVVGRMVSVSQLGGFNLAFNLAVNLPGTVNGVFSRAAFPSLSRMQDDEGTLVRGYLKLLRVTGFVNFPVLVGLALVAQDLVPVLFGDRWTWIVQIVQILAIGGCVRALTSPLSSLFMSVGRPEVSLIVNVVRTTLVLGGVLLTAATGGTVAVALVVSAGAAVTLLLNMVILKWRFRIGFGMFLMAILRPTLLVLPMAVSVWGAHIVMNGMQWTALLALAVEVLVGAFVFVGTVLLTKDSIGQEILQNIRRIAGR</sequence>
<evidence type="ECO:0000256" key="3">
    <source>
        <dbReference type="ARBA" id="ARBA00022475"/>
    </source>
</evidence>
<feature type="transmembrane region" description="Helical" evidence="7">
    <location>
        <begin position="163"/>
        <end position="181"/>
    </location>
</feature>
<dbReference type="AlphaFoldDB" id="A0A3L7AUI0"/>
<keyword evidence="6 7" id="KW-0472">Membrane</keyword>
<reference evidence="8 9" key="1">
    <citation type="submission" date="2018-10" db="EMBL/GenBank/DDBJ databases">
        <authorList>
            <person name="Li J."/>
        </authorList>
    </citation>
    <scope>NUCLEOTIDE SEQUENCE [LARGE SCALE GENOMIC DNA]</scope>
    <source>
        <strain evidence="8 9">JCM 11654</strain>
    </source>
</reference>
<dbReference type="PANTHER" id="PTHR30250:SF10">
    <property type="entry name" value="LIPOPOLYSACCHARIDE BIOSYNTHESIS PROTEIN WZXC"/>
    <property type="match status" value="1"/>
</dbReference>
<evidence type="ECO:0000256" key="5">
    <source>
        <dbReference type="ARBA" id="ARBA00022989"/>
    </source>
</evidence>
<evidence type="ECO:0000256" key="6">
    <source>
        <dbReference type="ARBA" id="ARBA00023136"/>
    </source>
</evidence>
<feature type="transmembrane region" description="Helical" evidence="7">
    <location>
        <begin position="297"/>
        <end position="316"/>
    </location>
</feature>
<dbReference type="OrthoDB" id="9770347at2"/>